<dbReference type="InterPro" id="IPR029069">
    <property type="entry name" value="HotDog_dom_sf"/>
</dbReference>
<evidence type="ECO:0000256" key="4">
    <source>
        <dbReference type="ARBA" id="ARBA00022490"/>
    </source>
</evidence>
<reference evidence="11 13" key="1">
    <citation type="submission" date="2015-09" db="EMBL/GenBank/DDBJ databases">
        <authorList>
            <consortium name="Pathogen Informatics"/>
        </authorList>
    </citation>
    <scope>NUCLEOTIDE SEQUENCE [LARGE SCALE GENOMIC DNA]</scope>
    <source>
        <strain evidence="11 13">2789STDY5834939</strain>
    </source>
</reference>
<dbReference type="GO" id="GO:0006633">
    <property type="term" value="P:fatty acid biosynthetic process"/>
    <property type="evidence" value="ECO:0007669"/>
    <property type="project" value="UniProtKB-UniRule"/>
</dbReference>
<comment type="similarity">
    <text evidence="3 10">Belongs to the thioester dehydratase family. FabZ subfamily.</text>
</comment>
<dbReference type="PANTHER" id="PTHR30272">
    <property type="entry name" value="3-HYDROXYACYL-[ACYL-CARRIER-PROTEIN] DEHYDRATASE"/>
    <property type="match status" value="1"/>
</dbReference>
<dbReference type="PANTHER" id="PTHR30272:SF1">
    <property type="entry name" value="3-HYDROXYACYL-[ACYL-CARRIER-PROTEIN] DEHYDRATASE"/>
    <property type="match status" value="1"/>
</dbReference>
<dbReference type="InterPro" id="IPR010084">
    <property type="entry name" value="FabZ"/>
</dbReference>
<dbReference type="AlphaFoldDB" id="A0A174QYH5"/>
<dbReference type="RefSeq" id="WP_055245202.1">
    <property type="nucleotide sequence ID" value="NZ_CABIWA010000014.1"/>
</dbReference>
<dbReference type="EC" id="4.2.1.59" evidence="10"/>
<evidence type="ECO:0000256" key="9">
    <source>
        <dbReference type="ARBA" id="ARBA00025049"/>
    </source>
</evidence>
<evidence type="ECO:0000313" key="11">
    <source>
        <dbReference type="EMBL" id="CUP78293.1"/>
    </source>
</evidence>
<evidence type="ECO:0000256" key="7">
    <source>
        <dbReference type="ARBA" id="ARBA00023098"/>
    </source>
</evidence>
<keyword evidence="5 10" id="KW-0444">Lipid biosynthesis</keyword>
<comment type="subcellular location">
    <subcellularLocation>
        <location evidence="2 10">Cytoplasm</location>
    </subcellularLocation>
</comment>
<evidence type="ECO:0000256" key="8">
    <source>
        <dbReference type="ARBA" id="ARBA00023239"/>
    </source>
</evidence>
<comment type="function">
    <text evidence="9 10">Involved in unsaturated fatty acids biosynthesis. Catalyzes the dehydration of short chain beta-hydroxyacyl-ACPs and long chain saturated and unsaturated beta-hydroxyacyl-ACPs.</text>
</comment>
<evidence type="ECO:0000256" key="2">
    <source>
        <dbReference type="ARBA" id="ARBA00004496"/>
    </source>
</evidence>
<dbReference type="Gene3D" id="3.10.129.10">
    <property type="entry name" value="Hotdog Thioesterase"/>
    <property type="match status" value="1"/>
</dbReference>
<keyword evidence="4 10" id="KW-0963">Cytoplasm</keyword>
<dbReference type="GO" id="GO:0009245">
    <property type="term" value="P:lipid A biosynthetic process"/>
    <property type="evidence" value="ECO:0007669"/>
    <property type="project" value="UniProtKB-UniRule"/>
</dbReference>
<evidence type="ECO:0000256" key="5">
    <source>
        <dbReference type="ARBA" id="ARBA00022516"/>
    </source>
</evidence>
<dbReference type="NCBIfam" id="NF000582">
    <property type="entry name" value="PRK00006.1"/>
    <property type="match status" value="1"/>
</dbReference>
<protein>
    <recommendedName>
        <fullName evidence="10">3-hydroxyacyl-[acyl-carrier-protein] dehydratase FabZ</fullName>
        <ecNumber evidence="10">4.2.1.59</ecNumber>
    </recommendedName>
    <alternativeName>
        <fullName evidence="10">(3R)-hydroxymyristoyl-[acyl-carrier-protein] dehydratase</fullName>
        <shortName evidence="10">(3R)-hydroxymyristoyl-ACP dehydrase</shortName>
    </alternativeName>
    <alternativeName>
        <fullName evidence="10">Beta-hydroxyacyl-ACP dehydratase</fullName>
    </alternativeName>
</protein>
<evidence type="ECO:0000313" key="13">
    <source>
        <dbReference type="Proteomes" id="UP000095765"/>
    </source>
</evidence>
<dbReference type="SUPFAM" id="SSF54637">
    <property type="entry name" value="Thioesterase/thiol ester dehydrase-isomerase"/>
    <property type="match status" value="1"/>
</dbReference>
<accession>A0A174QYH5</accession>
<dbReference type="OrthoDB" id="9772788at2"/>
<dbReference type="EMBL" id="CZBE01000012">
    <property type="protein sequence ID" value="CUP78293.1"/>
    <property type="molecule type" value="Genomic_DNA"/>
</dbReference>
<dbReference type="GO" id="GO:0016020">
    <property type="term" value="C:membrane"/>
    <property type="evidence" value="ECO:0007669"/>
    <property type="project" value="GOC"/>
</dbReference>
<dbReference type="InterPro" id="IPR013114">
    <property type="entry name" value="FabA_FabZ"/>
</dbReference>
<evidence type="ECO:0000313" key="12">
    <source>
        <dbReference type="EMBL" id="RGE67010.1"/>
    </source>
</evidence>
<dbReference type="FunFam" id="3.10.129.10:FF:000001">
    <property type="entry name" value="3-hydroxyacyl-[acyl-carrier-protein] dehydratase FabZ"/>
    <property type="match status" value="1"/>
</dbReference>
<dbReference type="CDD" id="cd01288">
    <property type="entry name" value="FabZ"/>
    <property type="match status" value="1"/>
</dbReference>
<evidence type="ECO:0000313" key="14">
    <source>
        <dbReference type="Proteomes" id="UP000260828"/>
    </source>
</evidence>
<dbReference type="HAMAP" id="MF_00406">
    <property type="entry name" value="FabZ"/>
    <property type="match status" value="1"/>
</dbReference>
<name>A0A174QYH5_9FIRM</name>
<dbReference type="Proteomes" id="UP000260828">
    <property type="component" value="Unassembled WGS sequence"/>
</dbReference>
<dbReference type="GO" id="GO:0019171">
    <property type="term" value="F:(3R)-hydroxyacyl-[acyl-carrier-protein] dehydratase activity"/>
    <property type="evidence" value="ECO:0007669"/>
    <property type="project" value="UniProtKB-EC"/>
</dbReference>
<keyword evidence="7 10" id="KW-0443">Lipid metabolism</keyword>
<keyword evidence="6 10" id="KW-0441">Lipid A biosynthesis</keyword>
<keyword evidence="8 10" id="KW-0456">Lyase</keyword>
<dbReference type="GO" id="GO:0005737">
    <property type="term" value="C:cytoplasm"/>
    <property type="evidence" value="ECO:0007669"/>
    <property type="project" value="UniProtKB-SubCell"/>
</dbReference>
<evidence type="ECO:0000256" key="10">
    <source>
        <dbReference type="HAMAP-Rule" id="MF_00406"/>
    </source>
</evidence>
<gene>
    <name evidence="10 11" type="primary">fabZ</name>
    <name evidence="12" type="ORF">DXC40_12300</name>
    <name evidence="11" type="ORF">ERS852551_01928</name>
</gene>
<comment type="catalytic activity">
    <reaction evidence="1 10">
        <text>a (3R)-hydroxyacyl-[ACP] = a (2E)-enoyl-[ACP] + H2O</text>
        <dbReference type="Rhea" id="RHEA:13097"/>
        <dbReference type="Rhea" id="RHEA-COMP:9925"/>
        <dbReference type="Rhea" id="RHEA-COMP:9945"/>
        <dbReference type="ChEBI" id="CHEBI:15377"/>
        <dbReference type="ChEBI" id="CHEBI:78784"/>
        <dbReference type="ChEBI" id="CHEBI:78827"/>
        <dbReference type="EC" id="4.2.1.59"/>
    </reaction>
</comment>
<feature type="active site" evidence="10">
    <location>
        <position position="50"/>
    </location>
</feature>
<dbReference type="EMBL" id="QVME01000006">
    <property type="protein sequence ID" value="RGE67010.1"/>
    <property type="molecule type" value="Genomic_DNA"/>
</dbReference>
<dbReference type="GeneID" id="72463898"/>
<evidence type="ECO:0000256" key="1">
    <source>
        <dbReference type="ARBA" id="ARBA00001055"/>
    </source>
</evidence>
<organism evidence="11 13">
    <name type="scientific">Anaerotruncus colihominis</name>
    <dbReference type="NCBI Taxonomy" id="169435"/>
    <lineage>
        <taxon>Bacteria</taxon>
        <taxon>Bacillati</taxon>
        <taxon>Bacillota</taxon>
        <taxon>Clostridia</taxon>
        <taxon>Eubacteriales</taxon>
        <taxon>Oscillospiraceae</taxon>
        <taxon>Anaerotruncus</taxon>
    </lineage>
</organism>
<sequence>MALLDKNQIMEIIPHRDPFLLIDEVEELEIGKRVVAKKFIAPDSFWFRGHFPEHPVTPGVLIVEMLAQAGAVCALAMPENKGKIAFFAGIDKAKFRRQVLPGDTLRLEVEMLKVRGSFGVGKAVATVDGERAVTAEITFALGK</sequence>
<dbReference type="Proteomes" id="UP000095765">
    <property type="component" value="Unassembled WGS sequence"/>
</dbReference>
<evidence type="ECO:0000256" key="3">
    <source>
        <dbReference type="ARBA" id="ARBA00009174"/>
    </source>
</evidence>
<proteinExistence type="inferred from homology"/>
<evidence type="ECO:0000256" key="6">
    <source>
        <dbReference type="ARBA" id="ARBA00022556"/>
    </source>
</evidence>
<reference evidence="12 14" key="2">
    <citation type="submission" date="2018-08" db="EMBL/GenBank/DDBJ databases">
        <title>A genome reference for cultivated species of the human gut microbiota.</title>
        <authorList>
            <person name="Zou Y."/>
            <person name="Xue W."/>
            <person name="Luo G."/>
        </authorList>
    </citation>
    <scope>NUCLEOTIDE SEQUENCE [LARGE SCALE GENOMIC DNA]</scope>
    <source>
        <strain evidence="12 14">TF05-12AC</strain>
    </source>
</reference>
<dbReference type="Pfam" id="PF07977">
    <property type="entry name" value="FabA"/>
    <property type="match status" value="1"/>
</dbReference>